<feature type="disulfide bond" evidence="6">
    <location>
        <begin position="1390"/>
        <end position="1400"/>
    </location>
</feature>
<dbReference type="Pfam" id="PF12661">
    <property type="entry name" value="hEGF"/>
    <property type="match status" value="4"/>
</dbReference>
<dbReference type="PROSITE" id="PS00022">
    <property type="entry name" value="EGF_1"/>
    <property type="match status" value="20"/>
</dbReference>
<keyword evidence="5" id="KW-0325">Glycoprotein</keyword>
<feature type="domain" description="Laminin G" evidence="9">
    <location>
        <begin position="676"/>
        <end position="872"/>
    </location>
</feature>
<dbReference type="PROSITE" id="PS01187">
    <property type="entry name" value="EGF_CA"/>
    <property type="match status" value="4"/>
</dbReference>
<dbReference type="GO" id="GO:0007411">
    <property type="term" value="P:axon guidance"/>
    <property type="evidence" value="ECO:0007669"/>
    <property type="project" value="TreeGrafter"/>
</dbReference>
<dbReference type="SUPFAM" id="SSF57184">
    <property type="entry name" value="Growth factor receptor domain"/>
    <property type="match status" value="3"/>
</dbReference>
<dbReference type="Proteomes" id="UP000582659">
    <property type="component" value="Unassembled WGS sequence"/>
</dbReference>
<feature type="domain" description="Laminin G" evidence="9">
    <location>
        <begin position="470"/>
        <end position="632"/>
    </location>
</feature>
<dbReference type="InterPro" id="IPR013032">
    <property type="entry name" value="EGF-like_CS"/>
</dbReference>
<feature type="disulfide bond" evidence="6">
    <location>
        <begin position="197"/>
        <end position="206"/>
    </location>
</feature>
<evidence type="ECO:0000313" key="13">
    <source>
        <dbReference type="Proteomes" id="UP000659654"/>
    </source>
</evidence>
<dbReference type="PANTHER" id="PTHR45836">
    <property type="entry name" value="SLIT HOMOLOG"/>
    <property type="match status" value="1"/>
</dbReference>
<protein>
    <submittedName>
        <fullName evidence="11">(pine wood nematode) hypothetical protein</fullName>
    </submittedName>
</protein>
<feature type="disulfide bond" evidence="6">
    <location>
        <begin position="1450"/>
        <end position="1459"/>
    </location>
</feature>
<feature type="domain" description="EGF-like" evidence="10">
    <location>
        <begin position="1112"/>
        <end position="1150"/>
    </location>
</feature>
<feature type="domain" description="EGF-like" evidence="10">
    <location>
        <begin position="1502"/>
        <end position="1539"/>
    </location>
</feature>
<evidence type="ECO:0000256" key="3">
    <source>
        <dbReference type="ARBA" id="ARBA00022737"/>
    </source>
</evidence>
<evidence type="ECO:0000256" key="8">
    <source>
        <dbReference type="SAM" id="SignalP"/>
    </source>
</evidence>
<feature type="chain" id="PRO_5036308778" evidence="8">
    <location>
        <begin position="21"/>
        <end position="1667"/>
    </location>
</feature>
<feature type="domain" description="EGF-like" evidence="10">
    <location>
        <begin position="130"/>
        <end position="167"/>
    </location>
</feature>
<evidence type="ECO:0000256" key="5">
    <source>
        <dbReference type="ARBA" id="ARBA00023180"/>
    </source>
</evidence>
<dbReference type="InterPro" id="IPR009030">
    <property type="entry name" value="Growth_fac_rcpt_cys_sf"/>
</dbReference>
<dbReference type="FunFam" id="2.10.25.10:FF:000125">
    <property type="entry name" value="Neurogenic locus notch protein-like"/>
    <property type="match status" value="1"/>
</dbReference>
<feature type="domain" description="EGF-like" evidence="10">
    <location>
        <begin position="1552"/>
        <end position="1592"/>
    </location>
</feature>
<dbReference type="InterPro" id="IPR000742">
    <property type="entry name" value="EGF"/>
</dbReference>
<feature type="domain" description="Laminin G" evidence="9">
    <location>
        <begin position="933"/>
        <end position="1110"/>
    </location>
</feature>
<keyword evidence="4 6" id="KW-1015">Disulfide bond</keyword>
<dbReference type="Pfam" id="PF00008">
    <property type="entry name" value="EGF"/>
    <property type="match status" value="5"/>
</dbReference>
<feature type="disulfide bond" evidence="6">
    <location>
        <begin position="1140"/>
        <end position="1149"/>
    </location>
</feature>
<dbReference type="FunFam" id="2.10.25.10:FF:000472">
    <property type="entry name" value="Uncharacterized protein, isoform A"/>
    <property type="match status" value="1"/>
</dbReference>
<accession>A0A1I7SDC4</accession>
<feature type="domain" description="EGF-like" evidence="10">
    <location>
        <begin position="1152"/>
        <end position="1189"/>
    </location>
</feature>
<feature type="disulfide bond" evidence="6">
    <location>
        <begin position="894"/>
        <end position="903"/>
    </location>
</feature>
<dbReference type="Gene3D" id="2.10.25.10">
    <property type="entry name" value="Laminin"/>
    <property type="match status" value="20"/>
</dbReference>
<dbReference type="Proteomes" id="UP000095284">
    <property type="component" value="Unplaced"/>
</dbReference>
<feature type="disulfide bond" evidence="6">
    <location>
        <begin position="69"/>
        <end position="79"/>
    </location>
</feature>
<sequence length="1667" mass="184335">MNLAPLGLFWLFLIIPRIRADDKKLCVSNVCFNGGICVVERGINEDNPTFQCECLPGFTGTLCEEQLQCNLKCKNKGLCRFHNGSSEPFCECPEGFAGLLCDKEVDCQHSGCPEDQICLLDLNLNKFSCEVDICQSQNPCHHNATCRPIKDDFICECTKGLRGRLCDEDVNECEEELMPCLNHGECENILGGFNCKCPIGFEGKICEQRVGQCVQKPCVHGRCVDTIDGFRCDCNTGFEGKLCNKEECTVNGRSCLNGGECVKESNVTRCNCPQSFQGKWCDRLQLATDEESITTATQIADEVNSSTVNSSCNCLNGGVCLSDDACQCPHNFVGPLCQTECNCSSSELCNQGPSTGSFKCISTQSSTDHVSTGLLLPGIDHNTVAVQPTTNISSCEECSNSEKCVMTNNQHLCLCSVGFQGPLCTERSHICEGVSCQEGQICRLRRTSKNDVPFCSCPPGLSGEGCNQRTPEASFNESSVVIIQVLADHKLDTHWIQFRFRTTVPNVHFLTGESILNDFSYSLGLSDGFPYFALKDQKKETVKETRVNDGDWYQITLAGSVNGTVIEVSHFETGYVLGHRQLAANNFDIFSIRIGRVDKGHHMIGCMGNIMVDGNPIDIFSKQRSIDVRRGCEREVQCRPETCSHGGYCLDYWSYHKCECRRPFLQPDCLHKLSESTFGHENETSLAEYAGDKNNLGELTKETEISFIIRTNRDLGQVFYLGQTSDDDTTTFLNGRLSNGTVKVDVRLGGRKVYSIKGNTIVNDNEPHVVTVGRNGNQIDLFVDGKLDESLKIDRPFEHPLLIDRLVLGGNSTQIGETEEKEIFKGTLQDVRINGNPLILSKRQPDFIKDPLFLTLIDAQNLLEGTVSDEICMKLTPCVHGECTDTFNDYECKCEPGYMGKNCDLKDYCSAQPCPLNAQCINTHGGYVCKSPSTFATTSVAEFTLVGNLSTAEDIFDISFSLRTRSEKSRILTISLNETLLWMNLRGKSVQFGITSSNGTLNDTIKTDVIDGQWHSINIFAKNNQLYVNFDNMSSLKVFNGYNWTRTMTQDLQKIAFGKYLNESGFKGCLHNVKISEYPSLSFFGLEGFGFLDGPHFVSSRLINLRPDGCHSKSLCGTDGNPCKNGGLCKDLFNAINCECVKGFQGRFCEININECSENISCGEHGVCVDDIGSYRCDCKKGYAGPKCDQKVDFCIENPCRNGGECENIEHGYQCKCSEAYMGMNCTVKRDTHCIQRPCANEASCKDSEMGPTCECQKGFSGDLCEVTPGDMDCLEMPCKNGGRCKTTYKNTTAYFCDCPKGFEGQNCDQPKDYCHSAPCKNGECHNVFNDYICECNSGWEGMKCDRDVNECLEDFPCENNGTCVNTKGAFSCICPEFYFGERCEIAGICTTSPCKNGKCTQNGQNNYTCECKNGYEGVNCDVEIDYCKQHPCLNGGTCNRKVGGYTCTCIPGFMGEKCETDIDDCAGGNKCANGGKCIDRVNGFECNCRETGYKGTQCQEDINECDEEGLNCVNGHCENLPGSYYCHCKDNFIGSKCNMINPCSMSSSNKTLHNCVHGDCINPRVIKNASGRELSQYDCKCHEGYTGSQCVQMVEKQRSVSLGYIIGPSVVLLIVCAVLVCMLFFFVAKNRRANQGTYSPSNQEVTGARVQMHTIQKPIKKQERLI</sequence>
<keyword evidence="3" id="KW-0677">Repeat</keyword>
<feature type="disulfide bond" evidence="6">
    <location>
        <begin position="54"/>
        <end position="63"/>
    </location>
</feature>
<evidence type="ECO:0000256" key="4">
    <source>
        <dbReference type="ARBA" id="ARBA00023157"/>
    </source>
</evidence>
<dbReference type="PROSITE" id="PS00010">
    <property type="entry name" value="ASX_HYDROXYL"/>
    <property type="match status" value="8"/>
</dbReference>
<feature type="disulfide bond" evidence="6">
    <location>
        <begin position="1412"/>
        <end position="1421"/>
    </location>
</feature>
<dbReference type="InterPro" id="IPR018097">
    <property type="entry name" value="EGF_Ca-bd_CS"/>
</dbReference>
<dbReference type="FunFam" id="2.10.25.10:FF:000012">
    <property type="entry name" value="Delta-like protein"/>
    <property type="match status" value="1"/>
</dbReference>
<dbReference type="GO" id="GO:0005509">
    <property type="term" value="F:calcium ion binding"/>
    <property type="evidence" value="ECO:0007669"/>
    <property type="project" value="InterPro"/>
</dbReference>
<name>A0A1I7SDC4_BURXY</name>
<dbReference type="OrthoDB" id="430340at2759"/>
<dbReference type="SMART" id="SM00282">
    <property type="entry name" value="LamG"/>
    <property type="match status" value="3"/>
</dbReference>
<dbReference type="PROSITE" id="PS50025">
    <property type="entry name" value="LAM_G_DOMAIN"/>
    <property type="match status" value="3"/>
</dbReference>
<keyword evidence="2 8" id="KW-0732">Signal</keyword>
<feature type="domain" description="EGF-like" evidence="10">
    <location>
        <begin position="391"/>
        <end position="425"/>
    </location>
</feature>
<comment type="caution">
    <text evidence="6">Lacks conserved residue(s) required for the propagation of feature annotation.</text>
</comment>
<proteinExistence type="predicted"/>
<evidence type="ECO:0000313" key="14">
    <source>
        <dbReference type="WBParaSite" id="BXY_1102900.1"/>
    </source>
</evidence>
<feature type="domain" description="EGF-like" evidence="10">
    <location>
        <begin position="1462"/>
        <end position="1500"/>
    </location>
</feature>
<evidence type="ECO:0000259" key="9">
    <source>
        <dbReference type="PROSITE" id="PS50025"/>
    </source>
</evidence>
<feature type="transmembrane region" description="Helical" evidence="7">
    <location>
        <begin position="1603"/>
        <end position="1629"/>
    </location>
</feature>
<dbReference type="InterPro" id="IPR051355">
    <property type="entry name" value="Notch/Slit_guidance"/>
</dbReference>
<keyword evidence="1 6" id="KW-0245">EGF-like domain</keyword>
<dbReference type="FunFam" id="2.10.25.10:FF:000031">
    <property type="entry name" value="neurogenic locus notch homolog protein 3"/>
    <property type="match status" value="1"/>
</dbReference>
<dbReference type="PROSITE" id="PS01186">
    <property type="entry name" value="EGF_2"/>
    <property type="match status" value="14"/>
</dbReference>
<dbReference type="GO" id="GO:0045597">
    <property type="term" value="P:positive regulation of cell differentiation"/>
    <property type="evidence" value="ECO:0007669"/>
    <property type="project" value="UniProtKB-ARBA"/>
</dbReference>
<organism evidence="12 14">
    <name type="scientific">Bursaphelenchus xylophilus</name>
    <name type="common">Pinewood nematode worm</name>
    <name type="synonym">Aphelenchoides xylophilus</name>
    <dbReference type="NCBI Taxonomy" id="6326"/>
    <lineage>
        <taxon>Eukaryota</taxon>
        <taxon>Metazoa</taxon>
        <taxon>Ecdysozoa</taxon>
        <taxon>Nematoda</taxon>
        <taxon>Chromadorea</taxon>
        <taxon>Rhabditida</taxon>
        <taxon>Tylenchina</taxon>
        <taxon>Tylenchomorpha</taxon>
        <taxon>Aphelenchoidea</taxon>
        <taxon>Aphelenchoididae</taxon>
        <taxon>Bursaphelenchus</taxon>
    </lineage>
</organism>
<dbReference type="SMART" id="SM00181">
    <property type="entry name" value="EGF"/>
    <property type="match status" value="23"/>
</dbReference>
<dbReference type="WBParaSite" id="BXY_1102900.1">
    <property type="protein sequence ID" value="BXY_1102900.1"/>
    <property type="gene ID" value="BXY_1102900"/>
</dbReference>
<dbReference type="EMBL" id="CAJFCV020000006">
    <property type="protein sequence ID" value="CAG9130595.1"/>
    <property type="molecule type" value="Genomic_DNA"/>
</dbReference>
<feature type="disulfide bond" evidence="6">
    <location>
        <begin position="1315"/>
        <end position="1325"/>
    </location>
</feature>
<feature type="domain" description="EGF-like" evidence="10">
    <location>
        <begin position="209"/>
        <end position="241"/>
    </location>
</feature>
<feature type="disulfide bond" evidence="6">
    <location>
        <begin position="1256"/>
        <end position="1265"/>
    </location>
</feature>
<feature type="domain" description="EGF-like" evidence="10">
    <location>
        <begin position="1348"/>
        <end position="1385"/>
    </location>
</feature>
<feature type="domain" description="EGF-like" evidence="10">
    <location>
        <begin position="65"/>
        <end position="102"/>
    </location>
</feature>
<dbReference type="InterPro" id="IPR001791">
    <property type="entry name" value="Laminin_G"/>
</dbReference>
<dbReference type="SUPFAM" id="SSF57196">
    <property type="entry name" value="EGF/Laminin"/>
    <property type="match status" value="13"/>
</dbReference>
<feature type="disulfide bond" evidence="6">
    <location>
        <begin position="92"/>
        <end position="101"/>
    </location>
</feature>
<evidence type="ECO:0000256" key="2">
    <source>
        <dbReference type="ARBA" id="ARBA00022729"/>
    </source>
</evidence>
<feature type="domain" description="EGF-like" evidence="10">
    <location>
        <begin position="868"/>
        <end position="904"/>
    </location>
</feature>
<feature type="domain" description="EGF-like" evidence="10">
    <location>
        <begin position="1230"/>
        <end position="1266"/>
    </location>
</feature>
<dbReference type="InterPro" id="IPR049883">
    <property type="entry name" value="NOTCH1_EGF-like"/>
</dbReference>
<feature type="domain" description="EGF-like" evidence="10">
    <location>
        <begin position="1424"/>
        <end position="1460"/>
    </location>
</feature>
<dbReference type="PANTHER" id="PTHR45836:SF23">
    <property type="entry name" value="NEUROGENIC LOCUS NOTCH HOMOLOG PROTEIN 1"/>
    <property type="match status" value="1"/>
</dbReference>
<feature type="disulfide bond" evidence="6">
    <location>
        <begin position="73"/>
        <end position="90"/>
    </location>
</feature>
<feature type="domain" description="EGF-like" evidence="10">
    <location>
        <begin position="427"/>
        <end position="467"/>
    </location>
</feature>
<feature type="domain" description="EGF-like" evidence="10">
    <location>
        <begin position="1311"/>
        <end position="1346"/>
    </location>
</feature>
<evidence type="ECO:0000256" key="1">
    <source>
        <dbReference type="ARBA" id="ARBA00022536"/>
    </source>
</evidence>
<dbReference type="CDD" id="cd00054">
    <property type="entry name" value="EGF_CA"/>
    <property type="match status" value="11"/>
</dbReference>
<feature type="domain" description="EGF-like" evidence="10">
    <location>
        <begin position="22"/>
        <end position="64"/>
    </location>
</feature>
<evidence type="ECO:0000259" key="10">
    <source>
        <dbReference type="PROSITE" id="PS50026"/>
    </source>
</evidence>
<feature type="disulfide bond" evidence="6">
    <location>
        <begin position="1529"/>
        <end position="1538"/>
    </location>
</feature>
<dbReference type="Gene3D" id="2.60.120.200">
    <property type="match status" value="3"/>
</dbReference>
<evidence type="ECO:0000256" key="7">
    <source>
        <dbReference type="SAM" id="Phobius"/>
    </source>
</evidence>
<dbReference type="InterPro" id="IPR000152">
    <property type="entry name" value="EGF-type_Asp/Asn_hydroxyl_site"/>
</dbReference>
<dbReference type="Pfam" id="PF02210">
    <property type="entry name" value="Laminin_G_2"/>
    <property type="match status" value="2"/>
</dbReference>
<feature type="domain" description="EGF-like" evidence="10">
    <location>
        <begin position="1191"/>
        <end position="1227"/>
    </location>
</feature>
<dbReference type="EMBL" id="CAJFDI010000006">
    <property type="protein sequence ID" value="CAD5234684.1"/>
    <property type="molecule type" value="Genomic_DNA"/>
</dbReference>
<keyword evidence="7" id="KW-0812">Transmembrane</keyword>
<dbReference type="InterPro" id="IPR001881">
    <property type="entry name" value="EGF-like_Ca-bd_dom"/>
</dbReference>
<keyword evidence="7" id="KW-0472">Membrane</keyword>
<dbReference type="Proteomes" id="UP000659654">
    <property type="component" value="Unassembled WGS sequence"/>
</dbReference>
<feature type="domain" description="EGF-like" evidence="10">
    <location>
        <begin position="1386"/>
        <end position="1422"/>
    </location>
</feature>
<gene>
    <name evidence="11" type="ORF">BXYJ_LOCUS14775</name>
</gene>
<dbReference type="FunFam" id="2.10.25.10:FF:000279">
    <property type="entry name" value="Neurogenic locus notch 1"/>
    <property type="match status" value="1"/>
</dbReference>
<evidence type="ECO:0000313" key="12">
    <source>
        <dbReference type="Proteomes" id="UP000095284"/>
    </source>
</evidence>
<feature type="disulfide bond" evidence="6">
    <location>
        <begin position="157"/>
        <end position="166"/>
    </location>
</feature>
<dbReference type="eggNOG" id="KOG1217">
    <property type="taxonomic scope" value="Eukaryota"/>
</dbReference>
<reference evidence="14" key="1">
    <citation type="submission" date="2016-11" db="UniProtKB">
        <authorList>
            <consortium name="WormBaseParasite"/>
        </authorList>
    </citation>
    <scope>IDENTIFICATION</scope>
</reference>
<feature type="disulfide bond" evidence="6">
    <location>
        <begin position="660"/>
        <end position="669"/>
    </location>
</feature>
<feature type="domain" description="EGF-like" evidence="10">
    <location>
        <begin position="634"/>
        <end position="670"/>
    </location>
</feature>
<feature type="domain" description="EGF-like" evidence="10">
    <location>
        <begin position="1270"/>
        <end position="1309"/>
    </location>
</feature>
<dbReference type="CDD" id="cd00110">
    <property type="entry name" value="LamG"/>
    <property type="match status" value="3"/>
</dbReference>
<feature type="domain" description="EGF-like" evidence="10">
    <location>
        <begin position="244"/>
        <end position="282"/>
    </location>
</feature>
<feature type="signal peptide" evidence="8">
    <location>
        <begin position="1"/>
        <end position="20"/>
    </location>
</feature>
<dbReference type="SUPFAM" id="SSF49899">
    <property type="entry name" value="Concanavalin A-like lectins/glucanases"/>
    <property type="match status" value="3"/>
</dbReference>
<dbReference type="SMART" id="SM00179">
    <property type="entry name" value="EGF_CA"/>
    <property type="match status" value="20"/>
</dbReference>
<evidence type="ECO:0000313" key="11">
    <source>
        <dbReference type="EMBL" id="CAD5234684.1"/>
    </source>
</evidence>
<feature type="disulfide bond" evidence="6">
    <location>
        <begin position="1179"/>
        <end position="1188"/>
    </location>
</feature>
<keyword evidence="7" id="KW-1133">Transmembrane helix</keyword>
<evidence type="ECO:0000256" key="6">
    <source>
        <dbReference type="PROSITE-ProRule" id="PRU00076"/>
    </source>
</evidence>
<feature type="disulfide bond" evidence="6">
    <location>
        <begin position="1217"/>
        <end position="1226"/>
    </location>
</feature>
<feature type="disulfide bond" evidence="6">
    <location>
        <begin position="1336"/>
        <end position="1345"/>
    </location>
</feature>
<dbReference type="InterPro" id="IPR013320">
    <property type="entry name" value="ConA-like_dom_sf"/>
</dbReference>
<feature type="disulfide bond" evidence="6">
    <location>
        <begin position="1375"/>
        <end position="1384"/>
    </location>
</feature>
<feature type="domain" description="EGF-like" evidence="10">
    <location>
        <begin position="169"/>
        <end position="207"/>
    </location>
</feature>
<dbReference type="PROSITE" id="PS50026">
    <property type="entry name" value="EGF_3"/>
    <property type="match status" value="23"/>
</dbReference>
<feature type="disulfide bond" evidence="6">
    <location>
        <begin position="1299"/>
        <end position="1308"/>
    </location>
</feature>
<dbReference type="Pfam" id="PF07645">
    <property type="entry name" value="EGF_CA"/>
    <property type="match status" value="4"/>
</dbReference>
<feature type="disulfide bond" evidence="6">
    <location>
        <begin position="213"/>
        <end position="223"/>
    </location>
</feature>
<feature type="disulfide bond" evidence="6">
    <location>
        <begin position="1582"/>
        <end position="1591"/>
    </location>
</feature>
<feature type="disulfide bond" evidence="6">
    <location>
        <begin position="328"/>
        <end position="337"/>
    </location>
</feature>
<keyword evidence="13" id="KW-1185">Reference proteome</keyword>
<feature type="disulfide bond" evidence="6">
    <location>
        <begin position="457"/>
        <end position="466"/>
    </location>
</feature>
<feature type="disulfide bond" evidence="6">
    <location>
        <begin position="415"/>
        <end position="424"/>
    </location>
</feature>
<reference evidence="11" key="2">
    <citation type="submission" date="2020-09" db="EMBL/GenBank/DDBJ databases">
        <authorList>
            <person name="Kikuchi T."/>
        </authorList>
    </citation>
    <scope>NUCLEOTIDE SEQUENCE</scope>
    <source>
        <strain evidence="11">Ka4C1</strain>
    </source>
</reference>
<feature type="domain" description="EGF-like" evidence="10">
    <location>
        <begin position="308"/>
        <end position="338"/>
    </location>
</feature>
<feature type="disulfide bond" evidence="6">
    <location>
        <begin position="272"/>
        <end position="281"/>
    </location>
</feature>
<dbReference type="FunFam" id="2.10.25.10:FF:000255">
    <property type="entry name" value="Sushi, nidogen and EGF-like domains 1"/>
    <property type="match status" value="1"/>
</dbReference>